<dbReference type="KEGG" id="pbh:AAW51_5149"/>
<name>A0A0G3BZB0_9BURK</name>
<reference evidence="1 2" key="1">
    <citation type="submission" date="2015-05" db="EMBL/GenBank/DDBJ databases">
        <authorList>
            <person name="Tang B."/>
            <person name="Yu Y."/>
        </authorList>
    </citation>
    <scope>NUCLEOTIDE SEQUENCE [LARGE SCALE GENOMIC DNA]</scope>
    <source>
        <strain evidence="1 2">DSM 7029</strain>
    </source>
</reference>
<evidence type="ECO:0000313" key="2">
    <source>
        <dbReference type="Proteomes" id="UP000035352"/>
    </source>
</evidence>
<dbReference type="AlphaFoldDB" id="A0A0G3BZB0"/>
<organism evidence="1 2">
    <name type="scientific">Caldimonas brevitalea</name>
    <dbReference type="NCBI Taxonomy" id="413882"/>
    <lineage>
        <taxon>Bacteria</taxon>
        <taxon>Pseudomonadati</taxon>
        <taxon>Pseudomonadota</taxon>
        <taxon>Betaproteobacteria</taxon>
        <taxon>Burkholderiales</taxon>
        <taxon>Sphaerotilaceae</taxon>
        <taxon>Caldimonas</taxon>
    </lineage>
</organism>
<proteinExistence type="predicted"/>
<dbReference type="Proteomes" id="UP000035352">
    <property type="component" value="Chromosome"/>
</dbReference>
<evidence type="ECO:0000313" key="1">
    <source>
        <dbReference type="EMBL" id="AKJ31840.1"/>
    </source>
</evidence>
<dbReference type="RefSeq" id="WP_047196890.1">
    <property type="nucleotide sequence ID" value="NZ_CP011371.1"/>
</dbReference>
<accession>A0A0G3BZB0</accession>
<sequence>MTLYDCAGPDPLAFASFPEPDPDPFHAYDRYLELDLLDPRGLDIGMGKAAVALARFTVRDCESLAAALGSRGARWLARCARSLGGVDELWSVAVLLRLSQHWDDNVATTALQTLTGSGQASAGDGSRQMLEAIGNLKPRTGHLVHVLITALEHKLKALPASTS</sequence>
<gene>
    <name evidence="1" type="ORF">AAW51_5149</name>
</gene>
<protein>
    <submittedName>
        <fullName evidence="1">Uncharacterized protein</fullName>
    </submittedName>
</protein>
<keyword evidence="2" id="KW-1185">Reference proteome</keyword>
<dbReference type="EMBL" id="CP011371">
    <property type="protein sequence ID" value="AKJ31840.1"/>
    <property type="molecule type" value="Genomic_DNA"/>
</dbReference>